<organism evidence="1 2">
    <name type="scientific">Nannochloropsis gaditana</name>
    <dbReference type="NCBI Taxonomy" id="72520"/>
    <lineage>
        <taxon>Eukaryota</taxon>
        <taxon>Sar</taxon>
        <taxon>Stramenopiles</taxon>
        <taxon>Ochrophyta</taxon>
        <taxon>Eustigmatophyceae</taxon>
        <taxon>Eustigmatales</taxon>
        <taxon>Monodopsidaceae</taxon>
        <taxon>Nannochloropsis</taxon>
    </lineage>
</organism>
<reference evidence="1 2" key="1">
    <citation type="journal article" date="2014" name="Mol. Plant">
        <title>Chromosome Scale Genome Assembly and Transcriptome Profiling of Nannochloropsis gaditana in Nitrogen Depletion.</title>
        <authorList>
            <person name="Corteggiani Carpinelli E."/>
            <person name="Telatin A."/>
            <person name="Vitulo N."/>
            <person name="Forcato C."/>
            <person name="D'Angelo M."/>
            <person name="Schiavon R."/>
            <person name="Vezzi A."/>
            <person name="Giacometti G.M."/>
            <person name="Morosinotto T."/>
            <person name="Valle G."/>
        </authorList>
    </citation>
    <scope>NUCLEOTIDE SEQUENCE [LARGE SCALE GENOMIC DNA]</scope>
    <source>
        <strain evidence="1 2">B-31</strain>
    </source>
</reference>
<dbReference type="AlphaFoldDB" id="W7TAY7"/>
<name>W7TAY7_9STRA</name>
<accession>W7TAY7</accession>
<evidence type="ECO:0000313" key="1">
    <source>
        <dbReference type="EMBL" id="EWM20668.1"/>
    </source>
</evidence>
<dbReference type="Proteomes" id="UP000019335">
    <property type="component" value="Unassembled WGS sequence"/>
</dbReference>
<keyword evidence="2" id="KW-1185">Reference proteome</keyword>
<comment type="caution">
    <text evidence="1">The sequence shown here is derived from an EMBL/GenBank/DDBJ whole genome shotgun (WGS) entry which is preliminary data.</text>
</comment>
<dbReference type="EMBL" id="AZIL01002891">
    <property type="protein sequence ID" value="EWM20668.1"/>
    <property type="molecule type" value="Genomic_DNA"/>
</dbReference>
<sequence length="89" mass="10099">MVFPQYIRQLETTPSLEPLRNPFSLALASSTQMPNNAVYVMENPSHHGLHMKRGHKVCMSATITPYVCIKVKYQEELKQRGAPIQRATS</sequence>
<protein>
    <submittedName>
        <fullName evidence="1">Uncharacterized protein</fullName>
    </submittedName>
</protein>
<proteinExistence type="predicted"/>
<evidence type="ECO:0000313" key="2">
    <source>
        <dbReference type="Proteomes" id="UP000019335"/>
    </source>
</evidence>
<gene>
    <name evidence="1" type="ORF">Naga_100766g2</name>
</gene>